<name>A0A654TLI1_MYCTX</name>
<dbReference type="PANTHER" id="PTHR43767">
    <property type="entry name" value="LONG-CHAIN-FATTY-ACID--COA LIGASE"/>
    <property type="match status" value="1"/>
</dbReference>
<dbReference type="FunFam" id="3.30.300.30:FF:000051">
    <property type="entry name" value="O-succinylbenzoic acid--CoA ligase"/>
    <property type="match status" value="1"/>
</dbReference>
<reference evidence="4 5" key="2">
    <citation type="submission" date="2015-03" db="EMBL/GenBank/DDBJ databases">
        <authorList>
            <consortium name="Pathogen Informatics"/>
        </authorList>
    </citation>
    <scope>NUCLEOTIDE SEQUENCE [LARGE SCALE GENOMIC DNA]</scope>
    <source>
        <strain evidence="2 5">G09901357</strain>
        <strain evidence="4">N09902308</strain>
    </source>
</reference>
<evidence type="ECO:0000313" key="3">
    <source>
        <dbReference type="EMBL" id="COZ65200.1"/>
    </source>
</evidence>
<dbReference type="InterPro" id="IPR025110">
    <property type="entry name" value="AMP-bd_C"/>
</dbReference>
<evidence type="ECO:0000313" key="2">
    <source>
        <dbReference type="EMBL" id="CFE50165.1"/>
    </source>
</evidence>
<dbReference type="EMBL" id="CFOE01001353">
    <property type="protein sequence ID" value="CFE50165.1"/>
    <property type="molecule type" value="Genomic_DNA"/>
</dbReference>
<dbReference type="Pfam" id="PF13193">
    <property type="entry name" value="AMP-binding_C"/>
    <property type="match status" value="1"/>
</dbReference>
<evidence type="ECO:0000259" key="1">
    <source>
        <dbReference type="Pfam" id="PF13193"/>
    </source>
</evidence>
<dbReference type="GO" id="GO:0004467">
    <property type="term" value="F:long-chain fatty acid-CoA ligase activity"/>
    <property type="evidence" value="ECO:0007669"/>
    <property type="project" value="UniProtKB-EC"/>
</dbReference>
<dbReference type="PANTHER" id="PTHR43767:SF1">
    <property type="entry name" value="NONRIBOSOMAL PEPTIDE SYNTHASE PES1 (EUROFUNG)-RELATED"/>
    <property type="match status" value="1"/>
</dbReference>
<dbReference type="AlphaFoldDB" id="A0A654TLI1"/>
<dbReference type="SUPFAM" id="SSF56801">
    <property type="entry name" value="Acetyl-CoA synthetase-like"/>
    <property type="match status" value="1"/>
</dbReference>
<keyword evidence="2" id="KW-0436">Ligase</keyword>
<evidence type="ECO:0000313" key="5">
    <source>
        <dbReference type="Proteomes" id="UP000048289"/>
    </source>
</evidence>
<protein>
    <submittedName>
        <fullName evidence="2">O-succinylbenzoic acid--CoA ligase</fullName>
        <ecNumber evidence="2">6.2.1.3</ecNumber>
    </submittedName>
</protein>
<dbReference type="InterPro" id="IPR050237">
    <property type="entry name" value="ATP-dep_AMP-bd_enzyme"/>
</dbReference>
<dbReference type="Gene3D" id="3.30.300.30">
    <property type="match status" value="1"/>
</dbReference>
<dbReference type="InterPro" id="IPR045851">
    <property type="entry name" value="AMP-bd_C_sf"/>
</dbReference>
<dbReference type="Proteomes" id="UP000039021">
    <property type="component" value="Unassembled WGS sequence"/>
</dbReference>
<dbReference type="EMBL" id="CSBK01002262">
    <property type="protein sequence ID" value="COZ65200.1"/>
    <property type="molecule type" value="Genomic_DNA"/>
</dbReference>
<evidence type="ECO:0000313" key="4">
    <source>
        <dbReference type="Proteomes" id="UP000039021"/>
    </source>
</evidence>
<gene>
    <name evidence="2" type="ORF">ERS007681_04732</name>
    <name evidence="3" type="ORF">ERS007739_03991</name>
</gene>
<dbReference type="EC" id="6.2.1.3" evidence="2"/>
<reference evidence="3" key="1">
    <citation type="submission" date="2015-03" db="EMBL/GenBank/DDBJ databases">
        <authorList>
            <consortium name="Pathogen Informatics"/>
            <person name="Murphy D."/>
        </authorList>
    </citation>
    <scope>NUCLEOTIDE SEQUENCE</scope>
    <source>
        <strain evidence="3">N09902308</strain>
    </source>
</reference>
<dbReference type="Proteomes" id="UP000048289">
    <property type="component" value="Unassembled WGS sequence"/>
</dbReference>
<feature type="domain" description="AMP-binding enzyme C-terminal" evidence="1">
    <location>
        <begin position="24"/>
        <end position="99"/>
    </location>
</feature>
<proteinExistence type="predicted"/>
<sequence>MLTVLGRADEAISTGGFTVLPQPVEAALGTHPAVRDCAVFGLADDRLGQRVVAAIVVGDGCPPPTLEALRAHVARTLDVTAAPRELHVVNVLPRRGIGKVDRAALVRRFAGEADQ</sequence>
<accession>A0A654TLI1</accession>
<organism evidence="2 5">
    <name type="scientific">Mycobacterium tuberculosis</name>
    <dbReference type="NCBI Taxonomy" id="1773"/>
    <lineage>
        <taxon>Bacteria</taxon>
        <taxon>Bacillati</taxon>
        <taxon>Actinomycetota</taxon>
        <taxon>Actinomycetes</taxon>
        <taxon>Mycobacteriales</taxon>
        <taxon>Mycobacteriaceae</taxon>
        <taxon>Mycobacterium</taxon>
        <taxon>Mycobacterium tuberculosis complex</taxon>
    </lineage>
</organism>